<evidence type="ECO:0000313" key="3">
    <source>
        <dbReference type="Proteomes" id="UP000183988"/>
    </source>
</evidence>
<accession>A0A1M5EVX6</accession>
<sequence length="59" mass="7027">MKFLVYQVIAIGVIWLGMSFFFNQMSDSSKLIYYIVSSWLLFLIVLLVKEFIRSKKNKE</sequence>
<feature type="transmembrane region" description="Helical" evidence="1">
    <location>
        <begin position="5"/>
        <end position="25"/>
    </location>
</feature>
<dbReference type="RefSeq" id="WP_072888622.1">
    <property type="nucleotide sequence ID" value="NZ_FQVW01000006.1"/>
</dbReference>
<evidence type="ECO:0000256" key="1">
    <source>
        <dbReference type="SAM" id="Phobius"/>
    </source>
</evidence>
<gene>
    <name evidence="2" type="ORF">SAMN05216225_100664</name>
</gene>
<feature type="transmembrane region" description="Helical" evidence="1">
    <location>
        <begin position="31"/>
        <end position="48"/>
    </location>
</feature>
<keyword evidence="1" id="KW-0812">Transmembrane</keyword>
<evidence type="ECO:0000313" key="2">
    <source>
        <dbReference type="EMBL" id="SHF83395.1"/>
    </source>
</evidence>
<reference evidence="2 3" key="1">
    <citation type="submission" date="2016-11" db="EMBL/GenBank/DDBJ databases">
        <authorList>
            <person name="Jaros S."/>
            <person name="Januszkiewicz K."/>
            <person name="Wedrychowicz H."/>
        </authorList>
    </citation>
    <scope>NUCLEOTIDE SEQUENCE [LARGE SCALE GENOMIC DNA]</scope>
    <source>
        <strain evidence="2 3">IBRC-M 10683</strain>
    </source>
</reference>
<keyword evidence="1" id="KW-1133">Transmembrane helix</keyword>
<dbReference type="AlphaFoldDB" id="A0A1M5EVX6"/>
<dbReference type="Proteomes" id="UP000183988">
    <property type="component" value="Unassembled WGS sequence"/>
</dbReference>
<dbReference type="STRING" id="930117.SAMN05216225_100664"/>
<keyword evidence="1" id="KW-0472">Membrane</keyword>
<dbReference type="EMBL" id="FQVW01000006">
    <property type="protein sequence ID" value="SHF83395.1"/>
    <property type="molecule type" value="Genomic_DNA"/>
</dbReference>
<keyword evidence="3" id="KW-1185">Reference proteome</keyword>
<protein>
    <submittedName>
        <fullName evidence="2">Uncharacterized protein</fullName>
    </submittedName>
</protein>
<name>A0A1M5EVX6_9BACI</name>
<dbReference type="OrthoDB" id="2707035at2"/>
<organism evidence="2 3">
    <name type="scientific">Ornithinibacillus halophilus</name>
    <dbReference type="NCBI Taxonomy" id="930117"/>
    <lineage>
        <taxon>Bacteria</taxon>
        <taxon>Bacillati</taxon>
        <taxon>Bacillota</taxon>
        <taxon>Bacilli</taxon>
        <taxon>Bacillales</taxon>
        <taxon>Bacillaceae</taxon>
        <taxon>Ornithinibacillus</taxon>
    </lineage>
</organism>
<proteinExistence type="predicted"/>